<dbReference type="InterPro" id="IPR041677">
    <property type="entry name" value="DNA2/NAM7_AAA_11"/>
</dbReference>
<evidence type="ECO:0000256" key="1">
    <source>
        <dbReference type="ARBA" id="ARBA00004496"/>
    </source>
</evidence>
<dbReference type="CDD" id="cd18808">
    <property type="entry name" value="SF1_C_Upf1"/>
    <property type="match status" value="1"/>
</dbReference>
<dbReference type="GO" id="GO:0003724">
    <property type="term" value="F:RNA helicase activity"/>
    <property type="evidence" value="ECO:0007669"/>
    <property type="project" value="UniProtKB-EC"/>
</dbReference>
<sequence length="1168" mass="131962">MWNIIKSVGSYFTNTVRDNYDDENRLSIILDGHDDVEPQNLITLDKTGKVTHINEVDGKIDGTIFFWKKEMPSDLKLNDLVSFTAYKETEGEEWRAKKIRVVHSESWEPEPNENELLDIFKTDDNTNRVIETTSYVENGQVLERQGRDVIISPGNIRCNLDVLRAEFLPRKGDFVQLYVTSTPNGTVTYDYLMPLRSRTKMGNITCWEKENNIGIISNEVVFHKDDCEPGYLPRIGDEVIADTIESEQGIKRWRALLVIPANLGDNDQSVDLQDSNSTLLQNKEGIYIPENTDIGSLKLGGEVVYQVVVENGGSKDHELLNASFCVKRNNTQITLEEPVIGEKPLALPSNGNATFVFRVKAKFCGKYRELFMWTFKGFEIARQLKFEVKPDKANNPFGLNQRQLKSTVNAEELLATSSGFVVAGIKPIKPSSFTPVSMGTFEVAHRLVHILLGENNNQQRQESEILSLLFKEYPYLKDDLAPHNYKQRMHTLLDLEEIKNMIDTSSYNLSHAVFSNVKDYLCLKIPNLAEKRPSLLVGDRVIIQESDLSQEAKSKDHEYGKYEGFIHKVQNDGILIKFGPFFHKSYKGDEYSVSFYASRTNFRRLHQAINVTEQHMGLDWLFPQILKMHPVQVKIKESADDKRKVSLKEKTKLCPSKDAAKIIWNTTAKIKDGKEEFVKIPLLSKYQPPKDIHWYNSRLNINQKRAVKYILRGDARPLPYVIFGPPGTGKTVTVVETILQLLAMVTDSRLLIATPSNSAADLIAERLIESDMFTSGMLLRLISHSYAEDKRLPQNIVPISAIVDIKSRDGTPYEMKTYNGAKMKVLSRQEIGLHRITIGTCTCVGALYTMGFPAGHFTHIIIDEAGQATEPELLIPLGFLNPQNGQAIFAGDPLQLGPVVSSKYASDFGLSDSFLARLLRLPLYHKDIDGYPETEGYNPVLITKLIYNYRSLPEITNLCSTMFYSGDLVPKISEHSSEEAKTLKKLSSFMHLPIRENSVLPPSVIFHGVRGTNEQAPESPSWYNPQEVVQVSLYFKQAFESNLDTEEIGIVTPYQLQASKIREAINTAGLPLPKVGSVEEFQGQERMLIILSTVRSRVSLVSSDVKHSLGFVACPRRLNVGITRGRALIVIIGDPHLLVHDSYWRTVLDYCLKNNAYIGCDLPRRLLS</sequence>
<dbReference type="EMBL" id="GEDC01015931">
    <property type="protein sequence ID" value="JAS21367.1"/>
    <property type="molecule type" value="Transcribed_RNA"/>
</dbReference>
<dbReference type="Pfam" id="PF13087">
    <property type="entry name" value="AAA_12"/>
    <property type="match status" value="1"/>
</dbReference>
<keyword evidence="5" id="KW-0547">Nucleotide-binding</keyword>
<gene>
    <name evidence="14" type="ORF">g.13945</name>
    <name evidence="13" type="ORF">g.13946</name>
</gene>
<keyword evidence="4" id="KW-0963">Cytoplasm</keyword>
<keyword evidence="7" id="KW-0347">Helicase</keyword>
<dbReference type="EC" id="3.6.4.13" evidence="3"/>
<dbReference type="Gene3D" id="3.40.50.300">
    <property type="entry name" value="P-loop containing nucleotide triphosphate hydrolases"/>
    <property type="match status" value="2"/>
</dbReference>
<evidence type="ECO:0000259" key="10">
    <source>
        <dbReference type="Pfam" id="PF13086"/>
    </source>
</evidence>
<comment type="subcellular location">
    <subcellularLocation>
        <location evidence="1">Cytoplasm</location>
    </subcellularLocation>
</comment>
<dbReference type="AlphaFoldDB" id="A0A1B6D6Q3"/>
<dbReference type="InterPro" id="IPR047187">
    <property type="entry name" value="SF1_C_Upf1"/>
</dbReference>
<name>A0A1B6D6Q3_9HEMI</name>
<dbReference type="GO" id="GO:0005524">
    <property type="term" value="F:ATP binding"/>
    <property type="evidence" value="ECO:0007669"/>
    <property type="project" value="UniProtKB-KW"/>
</dbReference>
<feature type="domain" description="Helicase MOV-10-like beta-barrel" evidence="12">
    <location>
        <begin position="515"/>
        <end position="595"/>
    </location>
</feature>
<proteinExistence type="inferred from homology"/>
<protein>
    <recommendedName>
        <fullName evidence="3">RNA helicase</fullName>
        <ecNumber evidence="3">3.6.4.13</ecNumber>
    </recommendedName>
</protein>
<feature type="domain" description="DNA2/NAM7 helicase-like C-terminal" evidence="11">
    <location>
        <begin position="942"/>
        <end position="1135"/>
    </location>
</feature>
<evidence type="ECO:0000256" key="2">
    <source>
        <dbReference type="ARBA" id="ARBA00005601"/>
    </source>
</evidence>
<reference evidence="13" key="1">
    <citation type="submission" date="2015-12" db="EMBL/GenBank/DDBJ databases">
        <title>De novo transcriptome assembly of four potential Pierce s Disease insect vectors from Arizona vineyards.</title>
        <authorList>
            <person name="Tassone E.E."/>
        </authorList>
    </citation>
    <scope>NUCLEOTIDE SEQUENCE</scope>
</reference>
<dbReference type="EMBL" id="GEDC01015205">
    <property type="protein sequence ID" value="JAS22093.1"/>
    <property type="molecule type" value="Transcribed_RNA"/>
</dbReference>
<keyword evidence="6" id="KW-0378">Hydrolase</keyword>
<evidence type="ECO:0000256" key="9">
    <source>
        <dbReference type="ARBA" id="ARBA00047984"/>
    </source>
</evidence>
<dbReference type="InterPro" id="IPR041679">
    <property type="entry name" value="DNA2/NAM7-like_C"/>
</dbReference>
<accession>A0A1B6D6Q3</accession>
<keyword evidence="8" id="KW-0067">ATP-binding</keyword>
<evidence type="ECO:0000256" key="5">
    <source>
        <dbReference type="ARBA" id="ARBA00022741"/>
    </source>
</evidence>
<dbReference type="GO" id="GO:0016787">
    <property type="term" value="F:hydrolase activity"/>
    <property type="evidence" value="ECO:0007669"/>
    <property type="project" value="UniProtKB-KW"/>
</dbReference>
<dbReference type="PANTHER" id="PTHR45418:SF1">
    <property type="entry name" value="CANCER_TESTIS ANTIGEN 55"/>
    <property type="match status" value="1"/>
</dbReference>
<dbReference type="GO" id="GO:0005737">
    <property type="term" value="C:cytoplasm"/>
    <property type="evidence" value="ECO:0007669"/>
    <property type="project" value="UniProtKB-SubCell"/>
</dbReference>
<feature type="domain" description="DNA2/NAM7 helicase helicase" evidence="10">
    <location>
        <begin position="833"/>
        <end position="903"/>
    </location>
</feature>
<organism evidence="13">
    <name type="scientific">Clastoptera arizonana</name>
    <name type="common">Arizona spittle bug</name>
    <dbReference type="NCBI Taxonomy" id="38151"/>
    <lineage>
        <taxon>Eukaryota</taxon>
        <taxon>Metazoa</taxon>
        <taxon>Ecdysozoa</taxon>
        <taxon>Arthropoda</taxon>
        <taxon>Hexapoda</taxon>
        <taxon>Insecta</taxon>
        <taxon>Pterygota</taxon>
        <taxon>Neoptera</taxon>
        <taxon>Paraneoptera</taxon>
        <taxon>Hemiptera</taxon>
        <taxon>Auchenorrhyncha</taxon>
        <taxon>Cercopoidea</taxon>
        <taxon>Clastopteridae</taxon>
        <taxon>Clastoptera</taxon>
    </lineage>
</organism>
<evidence type="ECO:0000256" key="7">
    <source>
        <dbReference type="ARBA" id="ARBA00022806"/>
    </source>
</evidence>
<dbReference type="InterPro" id="IPR049080">
    <property type="entry name" value="MOV-10-like_beta-barrel"/>
</dbReference>
<evidence type="ECO:0000313" key="13">
    <source>
        <dbReference type="EMBL" id="JAS21367.1"/>
    </source>
</evidence>
<dbReference type="Pfam" id="PF21634">
    <property type="entry name" value="MOV-10_beta-barrel"/>
    <property type="match status" value="1"/>
</dbReference>
<comment type="similarity">
    <text evidence="2">Belongs to the DNA2/NAM7 helicase family. SDE3 subfamily.</text>
</comment>
<evidence type="ECO:0000256" key="6">
    <source>
        <dbReference type="ARBA" id="ARBA00022801"/>
    </source>
</evidence>
<evidence type="ECO:0000256" key="8">
    <source>
        <dbReference type="ARBA" id="ARBA00022840"/>
    </source>
</evidence>
<evidence type="ECO:0000259" key="11">
    <source>
        <dbReference type="Pfam" id="PF13087"/>
    </source>
</evidence>
<dbReference type="PANTHER" id="PTHR45418">
    <property type="entry name" value="CANCER/TESTIS ANTIGEN 55"/>
    <property type="match status" value="1"/>
</dbReference>
<comment type="catalytic activity">
    <reaction evidence="9">
        <text>ATP + H2O = ADP + phosphate + H(+)</text>
        <dbReference type="Rhea" id="RHEA:13065"/>
        <dbReference type="ChEBI" id="CHEBI:15377"/>
        <dbReference type="ChEBI" id="CHEBI:15378"/>
        <dbReference type="ChEBI" id="CHEBI:30616"/>
        <dbReference type="ChEBI" id="CHEBI:43474"/>
        <dbReference type="ChEBI" id="CHEBI:456216"/>
        <dbReference type="EC" id="3.6.4.13"/>
    </reaction>
</comment>
<evidence type="ECO:0000313" key="14">
    <source>
        <dbReference type="EMBL" id="JAS22093.1"/>
    </source>
</evidence>
<evidence type="ECO:0000256" key="4">
    <source>
        <dbReference type="ARBA" id="ARBA00022490"/>
    </source>
</evidence>
<feature type="domain" description="DNA2/NAM7 helicase helicase" evidence="10">
    <location>
        <begin position="699"/>
        <end position="778"/>
    </location>
</feature>
<evidence type="ECO:0000259" key="12">
    <source>
        <dbReference type="Pfam" id="PF21634"/>
    </source>
</evidence>
<dbReference type="InterPro" id="IPR027417">
    <property type="entry name" value="P-loop_NTPase"/>
</dbReference>
<dbReference type="Pfam" id="PF13086">
    <property type="entry name" value="AAA_11"/>
    <property type="match status" value="2"/>
</dbReference>
<evidence type="ECO:0000256" key="3">
    <source>
        <dbReference type="ARBA" id="ARBA00012552"/>
    </source>
</evidence>
<dbReference type="SUPFAM" id="SSF52540">
    <property type="entry name" value="P-loop containing nucleoside triphosphate hydrolases"/>
    <property type="match status" value="1"/>
</dbReference>